<evidence type="ECO:0000313" key="1">
    <source>
        <dbReference type="EMBL" id="KAK8213486.1"/>
    </source>
</evidence>
<organism evidence="1 2">
    <name type="scientific">Zalaria obscura</name>
    <dbReference type="NCBI Taxonomy" id="2024903"/>
    <lineage>
        <taxon>Eukaryota</taxon>
        <taxon>Fungi</taxon>
        <taxon>Dikarya</taxon>
        <taxon>Ascomycota</taxon>
        <taxon>Pezizomycotina</taxon>
        <taxon>Dothideomycetes</taxon>
        <taxon>Dothideomycetidae</taxon>
        <taxon>Dothideales</taxon>
        <taxon>Zalariaceae</taxon>
        <taxon>Zalaria</taxon>
    </lineage>
</organism>
<evidence type="ECO:0000313" key="2">
    <source>
        <dbReference type="Proteomes" id="UP001320706"/>
    </source>
</evidence>
<comment type="caution">
    <text evidence="1">The sequence shown here is derived from an EMBL/GenBank/DDBJ whole genome shotgun (WGS) entry which is preliminary data.</text>
</comment>
<proteinExistence type="predicted"/>
<dbReference type="EMBL" id="JAMKPW020000011">
    <property type="protein sequence ID" value="KAK8213486.1"/>
    <property type="molecule type" value="Genomic_DNA"/>
</dbReference>
<dbReference type="Proteomes" id="UP001320706">
    <property type="component" value="Unassembled WGS sequence"/>
</dbReference>
<accession>A0ACC3SHG6</accession>
<sequence>MANHSAESRVPIPCECGAWKEAVLTLDGGGIRGYSSLLILKRLMSIIKDLECQEDEAANFDVKLDERRMMPLPCHYFDYMIGTSTGGLIAIMLGRLRMTIEQAIGVYERLGGEVFRKKRRLKFHQYSHTKLEAVIKDTIKDASRNSGEVKHPEEHALRDPVDYKQEGKRWPRSICRVGVVATRHRGNGGDRPHLFRSYDHPDDDVHPTHDPDVFNNLRILNFSDRSNANEPKTWKAARATTAAPHFFKRMEIDTVQYMDGGVCERSNNPSEIAWREVCCMHIHREIECRNRKDGIKIMVSLGTGKKAQMSIFSRGNFMHQTVRILKAAVRSLTHPEPVHQSMEDNHSPVYRRFNVEVGMEQMKLDECRISKDKHNQTLDRILRCTDRYLPTVEHELHEVARILVKQRRARCERGHGCRYRGLSKPGPLGSPYLLQMRTRRNILSEDSYLEDMHINGFPAELSHSISTRHNLSEMADDEHPAQLRTEPRSPIYDEPTSTATMPGQRQGHLEVSTSPHEQNTHSTSDRSFQPTPFPTSPTEGHGTHATPGYSSMPPASRGPPEYAEVEGQSLRISSNLRHSRHLQR</sequence>
<name>A0ACC3SHG6_9PEZI</name>
<protein>
    <submittedName>
        <fullName evidence="1">Uncharacterized protein</fullName>
    </submittedName>
</protein>
<keyword evidence="2" id="KW-1185">Reference proteome</keyword>
<reference evidence="1" key="1">
    <citation type="submission" date="2024-02" db="EMBL/GenBank/DDBJ databases">
        <title>Metagenome Assembled Genome of Zalaria obscura JY119.</title>
        <authorList>
            <person name="Vighnesh L."/>
            <person name="Jagadeeshwari U."/>
            <person name="Venkata Ramana C."/>
            <person name="Sasikala C."/>
        </authorList>
    </citation>
    <scope>NUCLEOTIDE SEQUENCE</scope>
    <source>
        <strain evidence="1">JY119</strain>
    </source>
</reference>
<gene>
    <name evidence="1" type="ORF">M8818_002788</name>
</gene>